<reference evidence="2" key="1">
    <citation type="submission" date="2020-02" db="EMBL/GenBank/DDBJ databases">
        <authorList>
            <person name="Meier V. D."/>
        </authorList>
    </citation>
    <scope>NUCLEOTIDE SEQUENCE</scope>
    <source>
        <strain evidence="2">AVDCRST_MAG96</strain>
    </source>
</reference>
<evidence type="ECO:0000256" key="1">
    <source>
        <dbReference type="SAM" id="MobiDB-lite"/>
    </source>
</evidence>
<organism evidence="2">
    <name type="scientific">uncultured Segetibacter sp</name>
    <dbReference type="NCBI Taxonomy" id="481133"/>
    <lineage>
        <taxon>Bacteria</taxon>
        <taxon>Pseudomonadati</taxon>
        <taxon>Bacteroidota</taxon>
        <taxon>Chitinophagia</taxon>
        <taxon>Chitinophagales</taxon>
        <taxon>Chitinophagaceae</taxon>
        <taxon>Segetibacter</taxon>
        <taxon>environmental samples</taxon>
    </lineage>
</organism>
<dbReference type="EMBL" id="CADCVN010000597">
    <property type="protein sequence ID" value="CAA9492289.1"/>
    <property type="molecule type" value="Genomic_DNA"/>
</dbReference>
<feature type="region of interest" description="Disordered" evidence="1">
    <location>
        <begin position="104"/>
        <end position="156"/>
    </location>
</feature>
<dbReference type="AlphaFoldDB" id="A0A6J4S888"/>
<accession>A0A6J4S888</accession>
<sequence>MTFSQPQFQPISPQMHVSNFDRFGTRGAGIFSPLRLPGLSGSNLRQSIGSSAGIFLPLQMPRNSGLDLQQSSEEVTPNENAKNALMDVKEEEAIFAAAKALTGEDVPTSKKRGRPSKGGKTSAPPTKKKSQKTTKKAAKEVVDLGGDSSSEEEGSTRKWRDYEVETLIAIRGEMDEEFSRCAKKQGMLSNFFPNFFSFFFPIYDFLYFQNSLEHIDFLKEIVGFTKMLTGSQVGANWGLLKAFALARCELPPPNPPMGGLKIATTMGDRSLDLFNNLEECATNLLSPLECDNMIF</sequence>
<name>A0A6J4S888_9BACT</name>
<proteinExistence type="predicted"/>
<protein>
    <submittedName>
        <fullName evidence="2">Uncharacterized protein</fullName>
    </submittedName>
</protein>
<gene>
    <name evidence="2" type="ORF">AVDCRST_MAG96-1568</name>
</gene>
<evidence type="ECO:0000313" key="2">
    <source>
        <dbReference type="EMBL" id="CAA9492289.1"/>
    </source>
</evidence>
<feature type="compositionally biased region" description="Basic residues" evidence="1">
    <location>
        <begin position="126"/>
        <end position="136"/>
    </location>
</feature>